<organism evidence="18 19">
    <name type="scientific">Terrabacter lapilli</name>
    <dbReference type="NCBI Taxonomy" id="436231"/>
    <lineage>
        <taxon>Bacteria</taxon>
        <taxon>Bacillati</taxon>
        <taxon>Actinomycetota</taxon>
        <taxon>Actinomycetes</taxon>
        <taxon>Micrococcales</taxon>
        <taxon>Intrasporangiaceae</taxon>
        <taxon>Terrabacter</taxon>
    </lineage>
</organism>
<evidence type="ECO:0000256" key="4">
    <source>
        <dbReference type="ARBA" id="ARBA00010136"/>
    </source>
</evidence>
<keyword evidence="19" id="KW-1185">Reference proteome</keyword>
<evidence type="ECO:0000256" key="5">
    <source>
        <dbReference type="ARBA" id="ARBA00012564"/>
    </source>
</evidence>
<comment type="catalytic activity">
    <reaction evidence="1">
        <text>Release of an N-terminal amino acid, Xaa-|-Yaa- from a peptide, amide or arylamide. Xaa is preferably Ala, but may be most amino acids including Pro (slow action). When a terminal hydrophobic residue is followed by a prolyl residue, the two may be released as an intact Xaa-Pro dipeptide.</text>
        <dbReference type="EC" id="3.4.11.2"/>
    </reaction>
</comment>
<dbReference type="Pfam" id="PF17900">
    <property type="entry name" value="Peptidase_M1_N"/>
    <property type="match status" value="1"/>
</dbReference>
<dbReference type="Proteomes" id="UP001500013">
    <property type="component" value="Unassembled WGS sequence"/>
</dbReference>
<comment type="caution">
    <text evidence="18">The sequence shown here is derived from an EMBL/GenBank/DDBJ whole genome shotgun (WGS) entry which is preliminary data.</text>
</comment>
<evidence type="ECO:0000256" key="14">
    <source>
        <dbReference type="ARBA" id="ARBA00031533"/>
    </source>
</evidence>
<dbReference type="EMBL" id="BAAAPU010000004">
    <property type="protein sequence ID" value="GAA1974107.1"/>
    <property type="molecule type" value="Genomic_DNA"/>
</dbReference>
<evidence type="ECO:0000256" key="6">
    <source>
        <dbReference type="ARBA" id="ARBA00015611"/>
    </source>
</evidence>
<evidence type="ECO:0000313" key="19">
    <source>
        <dbReference type="Proteomes" id="UP001500013"/>
    </source>
</evidence>
<comment type="subcellular location">
    <subcellularLocation>
        <location evidence="3">Cytoplasm</location>
    </subcellularLocation>
</comment>
<dbReference type="CDD" id="cd09603">
    <property type="entry name" value="M1_APN_like"/>
    <property type="match status" value="1"/>
</dbReference>
<dbReference type="InterPro" id="IPR042097">
    <property type="entry name" value="Aminopeptidase_N-like_N_sf"/>
</dbReference>
<evidence type="ECO:0000259" key="17">
    <source>
        <dbReference type="Pfam" id="PF17900"/>
    </source>
</evidence>
<proteinExistence type="inferred from homology"/>
<dbReference type="Pfam" id="PF01433">
    <property type="entry name" value="Peptidase_M1"/>
    <property type="match status" value="1"/>
</dbReference>
<evidence type="ECO:0000259" key="16">
    <source>
        <dbReference type="Pfam" id="PF01433"/>
    </source>
</evidence>
<evidence type="ECO:0000256" key="13">
    <source>
        <dbReference type="ARBA" id="ARBA00029811"/>
    </source>
</evidence>
<dbReference type="InterPro" id="IPR014782">
    <property type="entry name" value="Peptidase_M1_dom"/>
</dbReference>
<dbReference type="PANTHER" id="PTHR45726">
    <property type="entry name" value="LEUKOTRIENE A-4 HYDROLASE"/>
    <property type="match status" value="1"/>
</dbReference>
<feature type="domain" description="Aminopeptidase N-like N-terminal" evidence="17">
    <location>
        <begin position="30"/>
        <end position="200"/>
    </location>
</feature>
<dbReference type="EC" id="3.4.11.2" evidence="5"/>
<dbReference type="SUPFAM" id="SSF55486">
    <property type="entry name" value="Metalloproteases ('zincins'), catalytic domain"/>
    <property type="match status" value="1"/>
</dbReference>
<keyword evidence="7" id="KW-0963">Cytoplasm</keyword>
<dbReference type="Gene3D" id="2.60.40.1730">
    <property type="entry name" value="tricorn interacting facor f3 domain"/>
    <property type="match status" value="1"/>
</dbReference>
<feature type="compositionally biased region" description="Low complexity" evidence="15">
    <location>
        <begin position="1"/>
        <end position="18"/>
    </location>
</feature>
<evidence type="ECO:0000256" key="11">
    <source>
        <dbReference type="ARBA" id="ARBA00022833"/>
    </source>
</evidence>
<evidence type="ECO:0000256" key="2">
    <source>
        <dbReference type="ARBA" id="ARBA00001947"/>
    </source>
</evidence>
<evidence type="ECO:0000256" key="3">
    <source>
        <dbReference type="ARBA" id="ARBA00004496"/>
    </source>
</evidence>
<evidence type="ECO:0000256" key="7">
    <source>
        <dbReference type="ARBA" id="ARBA00022490"/>
    </source>
</evidence>
<comment type="cofactor">
    <cofactor evidence="2">
        <name>Zn(2+)</name>
        <dbReference type="ChEBI" id="CHEBI:29105"/>
    </cofactor>
</comment>
<protein>
    <recommendedName>
        <fullName evidence="6">Aminopeptidase N</fullName>
        <ecNumber evidence="5">3.4.11.2</ecNumber>
    </recommendedName>
    <alternativeName>
        <fullName evidence="13">Alanine aminopeptidase</fullName>
    </alternativeName>
    <alternativeName>
        <fullName evidence="14">Lysyl aminopeptidase</fullName>
    </alternativeName>
</protein>
<keyword evidence="12" id="KW-0482">Metalloprotease</keyword>
<evidence type="ECO:0000256" key="9">
    <source>
        <dbReference type="ARBA" id="ARBA00022723"/>
    </source>
</evidence>
<feature type="region of interest" description="Disordered" evidence="15">
    <location>
        <begin position="1"/>
        <end position="22"/>
    </location>
</feature>
<dbReference type="InterPro" id="IPR045357">
    <property type="entry name" value="Aminopeptidase_N-like_N"/>
</dbReference>
<keyword evidence="11" id="KW-0862">Zinc</keyword>
<evidence type="ECO:0000256" key="15">
    <source>
        <dbReference type="SAM" id="MobiDB-lite"/>
    </source>
</evidence>
<evidence type="ECO:0000256" key="10">
    <source>
        <dbReference type="ARBA" id="ARBA00022801"/>
    </source>
</evidence>
<dbReference type="PANTHER" id="PTHR45726:SF3">
    <property type="entry name" value="LEUKOTRIENE A-4 HYDROLASE"/>
    <property type="match status" value="1"/>
</dbReference>
<reference evidence="18 19" key="1">
    <citation type="journal article" date="2019" name="Int. J. Syst. Evol. Microbiol.">
        <title>The Global Catalogue of Microorganisms (GCM) 10K type strain sequencing project: providing services to taxonomists for standard genome sequencing and annotation.</title>
        <authorList>
            <consortium name="The Broad Institute Genomics Platform"/>
            <consortium name="The Broad Institute Genome Sequencing Center for Infectious Disease"/>
            <person name="Wu L."/>
            <person name="Ma J."/>
        </authorList>
    </citation>
    <scope>NUCLEOTIDE SEQUENCE [LARGE SCALE GENOMIC DNA]</scope>
    <source>
        <strain evidence="18 19">JCM 15628</strain>
    </source>
</reference>
<dbReference type="RefSeq" id="WP_344059627.1">
    <property type="nucleotide sequence ID" value="NZ_BAAAPU010000004.1"/>
</dbReference>
<accession>A0ABN2RSM1</accession>
<dbReference type="SUPFAM" id="SSF63737">
    <property type="entry name" value="Leukotriene A4 hydrolase N-terminal domain"/>
    <property type="match status" value="1"/>
</dbReference>
<sequence>MSTVPAAAALPTPALDPYTPERADPTYRVEHYDLELDYRVASNRLAARAVLDVRALEPIDRVRLDLVGLRVTKVAVGSSTAKWTRRGDKVLVRLPHPLDSGDIVQVTVTYSGTPGPARTRWGTLGWEELSDGALVASQPTGAPTWFPCNDHPSLKATYRIGIECDSPFAVAATGALVETRIRGSRTRRVFEQTHPTATYLVAVHVGRYTEHVLTRLPVPVRLLVPDAVAATARHDLARLPQMIDVLSQRFGPYPFEDYTVVVTADDLEIPLEAQGMATFGANWLRGDRSHERLVAHELAHQWFGNSLTAARWSDIWLHEGFACYAEWLWAEAADGVPTSLSARRHHTILARQRQDLVLRDPGPSDMFDDRVYKRGALTLHALRHALGDTAFFALLRDWTSANAGGTVTTEQFYDVATAHAGIAGGRIRTLLDAWLDNPRLPRLP</sequence>
<keyword evidence="9" id="KW-0479">Metal-binding</keyword>
<dbReference type="InterPro" id="IPR034015">
    <property type="entry name" value="M1_LTA4H"/>
</dbReference>
<evidence type="ECO:0000256" key="12">
    <source>
        <dbReference type="ARBA" id="ARBA00023049"/>
    </source>
</evidence>
<comment type="similarity">
    <text evidence="4">Belongs to the peptidase M1 family.</text>
</comment>
<evidence type="ECO:0000256" key="8">
    <source>
        <dbReference type="ARBA" id="ARBA00022670"/>
    </source>
</evidence>
<dbReference type="InterPro" id="IPR001930">
    <property type="entry name" value="Peptidase_M1"/>
</dbReference>
<name>A0ABN2RSM1_9MICO</name>
<keyword evidence="10" id="KW-0378">Hydrolase</keyword>
<evidence type="ECO:0000256" key="1">
    <source>
        <dbReference type="ARBA" id="ARBA00000098"/>
    </source>
</evidence>
<dbReference type="Gene3D" id="1.10.390.10">
    <property type="entry name" value="Neutral Protease Domain 2"/>
    <property type="match status" value="1"/>
</dbReference>
<keyword evidence="8" id="KW-0645">Protease</keyword>
<evidence type="ECO:0000313" key="18">
    <source>
        <dbReference type="EMBL" id="GAA1974107.1"/>
    </source>
</evidence>
<dbReference type="PRINTS" id="PR00756">
    <property type="entry name" value="ALADIPTASE"/>
</dbReference>
<dbReference type="InterPro" id="IPR027268">
    <property type="entry name" value="Peptidase_M4/M1_CTD_sf"/>
</dbReference>
<gene>
    <name evidence="18" type="ORF">GCM10009817_12860</name>
</gene>
<feature type="domain" description="Peptidase M1 membrane alanine aminopeptidase" evidence="16">
    <location>
        <begin position="241"/>
        <end position="434"/>
    </location>
</feature>